<keyword evidence="3" id="KW-0540">Nuclease</keyword>
<dbReference type="SUPFAM" id="SSF116842">
    <property type="entry name" value="XseB-like"/>
    <property type="match status" value="1"/>
</dbReference>
<evidence type="ECO:0000256" key="4">
    <source>
        <dbReference type="ARBA" id="ARBA00022801"/>
    </source>
</evidence>
<accession>A0ABT7HPF0</accession>
<evidence type="ECO:0000256" key="2">
    <source>
        <dbReference type="ARBA" id="ARBA00022490"/>
    </source>
</evidence>
<evidence type="ECO:0000256" key="6">
    <source>
        <dbReference type="NCBIfam" id="TIGR01280"/>
    </source>
</evidence>
<reference evidence="7" key="2">
    <citation type="journal article" date="2023" name="Microorganisms">
        <title>Isolation and Genomic Characteristics of Cat-Borne Campylobacter felis sp. nov. and Sheep-Borne Campylobacter ovis sp. nov.</title>
        <authorList>
            <person name="Wang H."/>
            <person name="Li Y."/>
            <person name="Gu Y."/>
            <person name="Zhou G."/>
            <person name="Chen X."/>
            <person name="Zhang X."/>
            <person name="Shao Z."/>
            <person name="Zhang J."/>
            <person name="Zhang M."/>
        </authorList>
    </citation>
    <scope>NUCLEOTIDE SEQUENCE</scope>
    <source>
        <strain evidence="7">PS10</strain>
    </source>
</reference>
<keyword evidence="2" id="KW-0963">Cytoplasm</keyword>
<evidence type="ECO:0000256" key="5">
    <source>
        <dbReference type="ARBA" id="ARBA00022839"/>
    </source>
</evidence>
<sequence length="59" mass="6707">MSENFEEKIKKAEEILANLNKDELTLAQSIALHKQGQVLIEEAREILEKAKLEVVSVDE</sequence>
<dbReference type="EC" id="3.1.11.6" evidence="6"/>
<reference evidence="7" key="1">
    <citation type="submission" date="2022-08" db="EMBL/GenBank/DDBJ databases">
        <authorList>
            <person name="Wang H."/>
        </authorList>
    </citation>
    <scope>NUCLEOTIDE SEQUENCE</scope>
    <source>
        <strain evidence="7">PS10</strain>
    </source>
</reference>
<proteinExistence type="inferred from homology"/>
<dbReference type="InterPro" id="IPR003761">
    <property type="entry name" value="Exonuc_VII_S"/>
</dbReference>
<name>A0ABT7HPF0_9BACT</name>
<dbReference type="NCBIfam" id="TIGR01280">
    <property type="entry name" value="xseB"/>
    <property type="match status" value="1"/>
</dbReference>
<dbReference type="RefSeq" id="WP_284937470.1">
    <property type="nucleotide sequence ID" value="NZ_JANURM010000004.1"/>
</dbReference>
<dbReference type="Gene3D" id="1.10.287.1040">
    <property type="entry name" value="Exonuclease VII, small subunit"/>
    <property type="match status" value="1"/>
</dbReference>
<keyword evidence="4 7" id="KW-0378">Hydrolase</keyword>
<dbReference type="InterPro" id="IPR037004">
    <property type="entry name" value="Exonuc_VII_ssu_sf"/>
</dbReference>
<dbReference type="Pfam" id="PF02609">
    <property type="entry name" value="Exonuc_VII_S"/>
    <property type="match status" value="1"/>
</dbReference>
<protein>
    <recommendedName>
        <fullName evidence="6">Exodeoxyribonuclease VII small subunit</fullName>
        <ecNumber evidence="6">3.1.11.6</ecNumber>
    </recommendedName>
</protein>
<evidence type="ECO:0000256" key="1">
    <source>
        <dbReference type="ARBA" id="ARBA00009998"/>
    </source>
</evidence>
<comment type="similarity">
    <text evidence="1">Belongs to the XseB family.</text>
</comment>
<organism evidence="7 8">
    <name type="scientific">Campylobacter gastrosuis</name>
    <dbReference type="NCBI Taxonomy" id="2974576"/>
    <lineage>
        <taxon>Bacteria</taxon>
        <taxon>Pseudomonadati</taxon>
        <taxon>Campylobacterota</taxon>
        <taxon>Epsilonproteobacteria</taxon>
        <taxon>Campylobacterales</taxon>
        <taxon>Campylobacteraceae</taxon>
        <taxon>Campylobacter</taxon>
    </lineage>
</organism>
<dbReference type="Proteomes" id="UP001173801">
    <property type="component" value="Unassembled WGS sequence"/>
</dbReference>
<evidence type="ECO:0000313" key="7">
    <source>
        <dbReference type="EMBL" id="MDL0088812.1"/>
    </source>
</evidence>
<keyword evidence="5" id="KW-0269">Exonuclease</keyword>
<dbReference type="GO" id="GO:0008855">
    <property type="term" value="F:exodeoxyribonuclease VII activity"/>
    <property type="evidence" value="ECO:0007669"/>
    <property type="project" value="UniProtKB-EC"/>
</dbReference>
<evidence type="ECO:0000313" key="8">
    <source>
        <dbReference type="Proteomes" id="UP001173801"/>
    </source>
</evidence>
<keyword evidence="8" id="KW-1185">Reference proteome</keyword>
<evidence type="ECO:0000256" key="3">
    <source>
        <dbReference type="ARBA" id="ARBA00022722"/>
    </source>
</evidence>
<dbReference type="EMBL" id="JANURM010000004">
    <property type="protein sequence ID" value="MDL0088812.1"/>
    <property type="molecule type" value="Genomic_DNA"/>
</dbReference>
<gene>
    <name evidence="7" type="primary">xseB</name>
    <name evidence="7" type="ORF">NYG85_05435</name>
</gene>
<comment type="caution">
    <text evidence="7">The sequence shown here is derived from an EMBL/GenBank/DDBJ whole genome shotgun (WGS) entry which is preliminary data.</text>
</comment>